<dbReference type="FunFam" id="2.60.40.10:FF:000028">
    <property type="entry name" value="Neuronal cell adhesion molecule"/>
    <property type="match status" value="1"/>
</dbReference>
<keyword evidence="4" id="KW-0675">Receptor</keyword>
<keyword evidence="2" id="KW-0677">Repeat</keyword>
<dbReference type="PROSITE" id="PS50853">
    <property type="entry name" value="FN3"/>
    <property type="match status" value="2"/>
</dbReference>
<dbReference type="GO" id="GO:0043235">
    <property type="term" value="C:receptor complex"/>
    <property type="evidence" value="ECO:0007669"/>
    <property type="project" value="TreeGrafter"/>
</dbReference>
<evidence type="ECO:0000256" key="1">
    <source>
        <dbReference type="ARBA" id="ARBA00022729"/>
    </source>
</evidence>
<sequence length="157" mass="17727">MWGAPYSIRNLSDSTLTQYELDKLSKHKRYEIRMSVYNAVGEGPTSSPQEVFVGEAVPTAPPQNVAIQSATATQLDVTWDPPPVDAQNGDIQGYKVYFWEFQRKNETERLRTLFMPEGGVKLKNLTGYTTYMTAWDGPVVSTTQTHQQAANQTTRYQ</sequence>
<dbReference type="Gene3D" id="2.60.40.10">
    <property type="entry name" value="Immunoglobulins"/>
    <property type="match status" value="2"/>
</dbReference>
<dbReference type="Pfam" id="PF00041">
    <property type="entry name" value="fn3"/>
    <property type="match status" value="1"/>
</dbReference>
<dbReference type="GO" id="GO:0009897">
    <property type="term" value="C:external side of plasma membrane"/>
    <property type="evidence" value="ECO:0007669"/>
    <property type="project" value="TreeGrafter"/>
</dbReference>
<proteinExistence type="predicted"/>
<evidence type="ECO:0000313" key="8">
    <source>
        <dbReference type="Proteomes" id="UP001279410"/>
    </source>
</evidence>
<evidence type="ECO:0000313" key="7">
    <source>
        <dbReference type="EMBL" id="GLD74155.1"/>
    </source>
</evidence>
<reference evidence="7" key="1">
    <citation type="submission" date="2022-08" db="EMBL/GenBank/DDBJ databases">
        <title>Genome sequencing of akame (Lates japonicus).</title>
        <authorList>
            <person name="Hashiguchi Y."/>
            <person name="Takahashi H."/>
        </authorList>
    </citation>
    <scope>NUCLEOTIDE SEQUENCE</scope>
    <source>
        <strain evidence="7">Kochi</strain>
    </source>
</reference>
<dbReference type="SUPFAM" id="SSF49265">
    <property type="entry name" value="Fibronectin type III"/>
    <property type="match status" value="1"/>
</dbReference>
<evidence type="ECO:0000256" key="2">
    <source>
        <dbReference type="ARBA" id="ARBA00022737"/>
    </source>
</evidence>
<dbReference type="Proteomes" id="UP001279410">
    <property type="component" value="Unassembled WGS sequence"/>
</dbReference>
<dbReference type="InterPro" id="IPR036116">
    <property type="entry name" value="FN3_sf"/>
</dbReference>
<dbReference type="PANTHER" id="PTHR23036:SF151">
    <property type="entry name" value="FIBRONECTIN TYPE-III DOMAIN-CONTAINING PROTEIN"/>
    <property type="match status" value="1"/>
</dbReference>
<organism evidence="7 8">
    <name type="scientific">Lates japonicus</name>
    <name type="common">Japanese lates</name>
    <dbReference type="NCBI Taxonomy" id="270547"/>
    <lineage>
        <taxon>Eukaryota</taxon>
        <taxon>Metazoa</taxon>
        <taxon>Chordata</taxon>
        <taxon>Craniata</taxon>
        <taxon>Vertebrata</taxon>
        <taxon>Euteleostomi</taxon>
        <taxon>Actinopterygii</taxon>
        <taxon>Neopterygii</taxon>
        <taxon>Teleostei</taxon>
        <taxon>Neoteleostei</taxon>
        <taxon>Acanthomorphata</taxon>
        <taxon>Carangaria</taxon>
        <taxon>Carangaria incertae sedis</taxon>
        <taxon>Centropomidae</taxon>
        <taxon>Lates</taxon>
    </lineage>
</organism>
<evidence type="ECO:0000259" key="6">
    <source>
        <dbReference type="PROSITE" id="PS50853"/>
    </source>
</evidence>
<dbReference type="PANTHER" id="PTHR23036">
    <property type="entry name" value="CYTOKINE RECEPTOR"/>
    <property type="match status" value="1"/>
</dbReference>
<name>A0AAD3NKI4_LATJO</name>
<protein>
    <submittedName>
        <fullName evidence="7">Protein sidekick-2</fullName>
    </submittedName>
</protein>
<evidence type="ECO:0000256" key="3">
    <source>
        <dbReference type="ARBA" id="ARBA00023157"/>
    </source>
</evidence>
<dbReference type="CDD" id="cd00063">
    <property type="entry name" value="FN3"/>
    <property type="match status" value="2"/>
</dbReference>
<dbReference type="GO" id="GO:0004896">
    <property type="term" value="F:cytokine receptor activity"/>
    <property type="evidence" value="ECO:0007669"/>
    <property type="project" value="TreeGrafter"/>
</dbReference>
<evidence type="ECO:0000256" key="5">
    <source>
        <dbReference type="ARBA" id="ARBA00023180"/>
    </source>
</evidence>
<keyword evidence="8" id="KW-1185">Reference proteome</keyword>
<keyword evidence="1" id="KW-0732">Signal</keyword>
<gene>
    <name evidence="7" type="ORF">AKAME5_002548300</name>
</gene>
<dbReference type="InterPro" id="IPR050379">
    <property type="entry name" value="Type-I_Cytokine_Rcpt"/>
</dbReference>
<dbReference type="InterPro" id="IPR013783">
    <property type="entry name" value="Ig-like_fold"/>
</dbReference>
<dbReference type="GO" id="GO:0019955">
    <property type="term" value="F:cytokine binding"/>
    <property type="evidence" value="ECO:0007669"/>
    <property type="project" value="TreeGrafter"/>
</dbReference>
<evidence type="ECO:0000256" key="4">
    <source>
        <dbReference type="ARBA" id="ARBA00023170"/>
    </source>
</evidence>
<keyword evidence="5" id="KW-0325">Glycoprotein</keyword>
<dbReference type="InterPro" id="IPR003961">
    <property type="entry name" value="FN3_dom"/>
</dbReference>
<feature type="domain" description="Fibronectin type-III" evidence="6">
    <location>
        <begin position="1"/>
        <end position="56"/>
    </location>
</feature>
<dbReference type="AlphaFoldDB" id="A0AAD3NKI4"/>
<keyword evidence="3" id="KW-1015">Disulfide bond</keyword>
<feature type="domain" description="Fibronectin type-III" evidence="6">
    <location>
        <begin position="61"/>
        <end position="157"/>
    </location>
</feature>
<accession>A0AAD3NKI4</accession>
<comment type="caution">
    <text evidence="7">The sequence shown here is derived from an EMBL/GenBank/DDBJ whole genome shotgun (WGS) entry which is preliminary data.</text>
</comment>
<dbReference type="EMBL" id="BRZM01002022">
    <property type="protein sequence ID" value="GLD74155.1"/>
    <property type="molecule type" value="Genomic_DNA"/>
</dbReference>